<evidence type="ECO:0000256" key="8">
    <source>
        <dbReference type="HAMAP-Rule" id="MF_00193"/>
    </source>
</evidence>
<keyword evidence="5 8" id="KW-0067">ATP-binding</keyword>
<feature type="binding site" evidence="8">
    <location>
        <position position="151"/>
    </location>
    <ligand>
        <name>Mg(2+)</name>
        <dbReference type="ChEBI" id="CHEBI:18420"/>
    </ligand>
</feature>
<comment type="function">
    <text evidence="8">Catalyzes the ATP-dependent amidation of deamido-NAD to form NAD. Uses ammonia as a nitrogen source.</text>
</comment>
<feature type="binding site" description="in other chain" evidence="8">
    <location>
        <begin position="253"/>
        <end position="254"/>
    </location>
    <ligand>
        <name>deamido-NAD(+)</name>
        <dbReference type="ChEBI" id="CHEBI:58437"/>
        <note>ligand shared between two neighboring subunits</note>
    </ligand>
</feature>
<sequence>MAPFDLQTVINALDYQRAREIISSFVRSYVEGAGARGVVVGLSGGVDSTVTAALAVEALGPERVLGLFMPSRHTPPEDAADVAEVAKALGIRLITVDITPIVESFAKALPGYSESERVAVGNIMARVRMTILYYYANRDNLLVAGSGDRSELLLGYFTKYGDGGVDILPIGSLYKVQVREMARRLGFRRIAEKPSSPRLWQGHTAEGELGAPYEVLDVVLYAIYDRKMPLEEAKRAFGSVVDLVVARARANAHKLRPPPSPDLSQARRDV</sequence>
<keyword evidence="13" id="KW-1185">Reference proteome</keyword>
<keyword evidence="3 8" id="KW-0479">Metal-binding</keyword>
<dbReference type="InterPro" id="IPR022310">
    <property type="entry name" value="NAD/GMP_synthase"/>
</dbReference>
<dbReference type="SUPFAM" id="SSF52402">
    <property type="entry name" value="Adenine nucleotide alpha hydrolases-like"/>
    <property type="match status" value="1"/>
</dbReference>
<feature type="binding site" evidence="8">
    <location>
        <position position="47"/>
    </location>
    <ligand>
        <name>Mg(2+)</name>
        <dbReference type="ChEBI" id="CHEBI:18420"/>
    </ligand>
</feature>
<evidence type="ECO:0000256" key="5">
    <source>
        <dbReference type="ARBA" id="ARBA00022840"/>
    </source>
</evidence>
<feature type="binding site" evidence="8">
    <location>
        <position position="166"/>
    </location>
    <ligand>
        <name>deamido-NAD(+)</name>
        <dbReference type="ChEBI" id="CHEBI:58437"/>
        <note>ligand shared between two neighboring subunits</note>
    </ligand>
</feature>
<dbReference type="GO" id="GO:0003952">
    <property type="term" value="F:NAD+ synthase (glutamine-hydrolyzing) activity"/>
    <property type="evidence" value="ECO:0007669"/>
    <property type="project" value="InterPro"/>
</dbReference>
<dbReference type="InterPro" id="IPR003694">
    <property type="entry name" value="NAD_synthase"/>
</dbReference>
<feature type="binding site" evidence="8">
    <location>
        <position position="175"/>
    </location>
    <ligand>
        <name>ATP</name>
        <dbReference type="ChEBI" id="CHEBI:30616"/>
    </ligand>
</feature>
<dbReference type="OrthoDB" id="39312at2157"/>
<comment type="subunit">
    <text evidence="8">Homodimer.</text>
</comment>
<dbReference type="UniPathway" id="UPA00253">
    <property type="reaction ID" value="UER00333"/>
</dbReference>
<evidence type="ECO:0000256" key="3">
    <source>
        <dbReference type="ARBA" id="ARBA00022723"/>
    </source>
</evidence>
<accession>B1YB70</accession>
<feature type="domain" description="NAD/GMP synthase" evidence="11">
    <location>
        <begin position="22"/>
        <end position="258"/>
    </location>
</feature>
<dbReference type="NCBIfam" id="TIGR00552">
    <property type="entry name" value="nadE"/>
    <property type="match status" value="1"/>
</dbReference>
<dbReference type="RefSeq" id="WP_012349622.1">
    <property type="nucleotide sequence ID" value="NC_010525.1"/>
</dbReference>
<dbReference type="NCBIfam" id="NF010587">
    <property type="entry name" value="PRK13980.1"/>
    <property type="match status" value="1"/>
</dbReference>
<keyword evidence="4 8" id="KW-0547">Nucleotide-binding</keyword>
<proteinExistence type="inferred from homology"/>
<gene>
    <name evidence="8" type="primary">nadE</name>
    <name evidence="12" type="ordered locus">Tneu_0248</name>
</gene>
<dbReference type="STRING" id="444157.Tneu_0248"/>
<evidence type="ECO:0000259" key="11">
    <source>
        <dbReference type="Pfam" id="PF02540"/>
    </source>
</evidence>
<protein>
    <recommendedName>
        <fullName evidence="8 10">NH(3)-dependent NAD(+) synthetase</fullName>
        <ecNumber evidence="8 10">6.3.1.5</ecNumber>
    </recommendedName>
</protein>
<comment type="similarity">
    <text evidence="1 8 9">Belongs to the NAD synthetase family.</text>
</comment>
<dbReference type="Proteomes" id="UP000001694">
    <property type="component" value="Chromosome"/>
</dbReference>
<dbReference type="GO" id="GO:0046872">
    <property type="term" value="F:metal ion binding"/>
    <property type="evidence" value="ECO:0007669"/>
    <property type="project" value="UniProtKB-KW"/>
</dbReference>
<dbReference type="InterPro" id="IPR014729">
    <property type="entry name" value="Rossmann-like_a/b/a_fold"/>
</dbReference>
<organism evidence="12 13">
    <name type="scientific">Pyrobaculum neutrophilum (strain DSM 2338 / JCM 9278 / NBRC 100436 / V24Sta)</name>
    <name type="common">Thermoproteus neutrophilus</name>
    <dbReference type="NCBI Taxonomy" id="444157"/>
    <lineage>
        <taxon>Archaea</taxon>
        <taxon>Thermoproteota</taxon>
        <taxon>Thermoprotei</taxon>
        <taxon>Thermoproteales</taxon>
        <taxon>Thermoproteaceae</taxon>
        <taxon>Pyrobaculum</taxon>
    </lineage>
</organism>
<evidence type="ECO:0000256" key="4">
    <source>
        <dbReference type="ARBA" id="ARBA00022741"/>
    </source>
</evidence>
<dbReference type="GO" id="GO:0005524">
    <property type="term" value="F:ATP binding"/>
    <property type="evidence" value="ECO:0007669"/>
    <property type="project" value="UniProtKB-UniRule"/>
</dbReference>
<dbReference type="InterPro" id="IPR022926">
    <property type="entry name" value="NH(3)-dep_NAD(+)_synth"/>
</dbReference>
<dbReference type="CDD" id="cd00553">
    <property type="entry name" value="NAD_synthase"/>
    <property type="match status" value="1"/>
</dbReference>
<evidence type="ECO:0000256" key="1">
    <source>
        <dbReference type="ARBA" id="ARBA00005859"/>
    </source>
</evidence>
<evidence type="ECO:0000256" key="2">
    <source>
        <dbReference type="ARBA" id="ARBA00022598"/>
    </source>
</evidence>
<keyword evidence="6 8" id="KW-0460">Magnesium</keyword>
<comment type="catalytic activity">
    <reaction evidence="8 10">
        <text>deamido-NAD(+) + NH4(+) + ATP = AMP + diphosphate + NAD(+) + H(+)</text>
        <dbReference type="Rhea" id="RHEA:21188"/>
        <dbReference type="ChEBI" id="CHEBI:15378"/>
        <dbReference type="ChEBI" id="CHEBI:28938"/>
        <dbReference type="ChEBI" id="CHEBI:30616"/>
        <dbReference type="ChEBI" id="CHEBI:33019"/>
        <dbReference type="ChEBI" id="CHEBI:57540"/>
        <dbReference type="ChEBI" id="CHEBI:58437"/>
        <dbReference type="ChEBI" id="CHEBI:456215"/>
        <dbReference type="EC" id="6.3.1.5"/>
    </reaction>
</comment>
<feature type="binding site" description="in other chain" evidence="8">
    <location>
        <position position="159"/>
    </location>
    <ligand>
        <name>deamido-NAD(+)</name>
        <dbReference type="ChEBI" id="CHEBI:58437"/>
        <note>ligand shared between two neighboring subunits</note>
    </ligand>
</feature>
<dbReference type="HOGENOM" id="CLU_059327_1_1_2"/>
<keyword evidence="7 8" id="KW-0520">NAD</keyword>
<dbReference type="FunFam" id="3.40.50.620:FF:000106">
    <property type="entry name" value="Glutamine-dependent NAD(+) synthetase"/>
    <property type="match status" value="1"/>
</dbReference>
<comment type="caution">
    <text evidence="8">Lacks conserved residue(s) required for the propagation of feature annotation.</text>
</comment>
<dbReference type="HAMAP" id="MF_00193">
    <property type="entry name" value="NadE_ammonia_dep"/>
    <property type="match status" value="1"/>
</dbReference>
<dbReference type="PANTHER" id="PTHR23090">
    <property type="entry name" value="NH 3 /GLUTAMINE-DEPENDENT NAD + SYNTHETASE"/>
    <property type="match status" value="1"/>
</dbReference>
<evidence type="ECO:0000256" key="10">
    <source>
        <dbReference type="RuleBase" id="RU003812"/>
    </source>
</evidence>
<dbReference type="GO" id="GO:0009435">
    <property type="term" value="P:NAD+ biosynthetic process"/>
    <property type="evidence" value="ECO:0007669"/>
    <property type="project" value="UniProtKB-UniRule"/>
</dbReference>
<dbReference type="KEGG" id="tne:Tneu_0248"/>
<keyword evidence="2 8" id="KW-0436">Ligase</keyword>
<comment type="pathway">
    <text evidence="8">Cofactor biosynthesis; NAD(+) biosynthesis; NAD(+) from deamido-NAD(+) (ammonia route): step 1/1.</text>
</comment>
<reference evidence="12" key="1">
    <citation type="submission" date="2008-03" db="EMBL/GenBank/DDBJ databases">
        <title>Complete sequence of Thermoproteus neutrophilus V24Sta.</title>
        <authorList>
            <consortium name="US DOE Joint Genome Institute"/>
            <person name="Copeland A."/>
            <person name="Lucas S."/>
            <person name="Lapidus A."/>
            <person name="Glavina del Rio T."/>
            <person name="Dalin E."/>
            <person name="Tice H."/>
            <person name="Bruce D."/>
            <person name="Goodwin L."/>
            <person name="Pitluck S."/>
            <person name="Sims D."/>
            <person name="Brettin T."/>
            <person name="Detter J.C."/>
            <person name="Han C."/>
            <person name="Kuske C.R."/>
            <person name="Schmutz J."/>
            <person name="Larimer F."/>
            <person name="Land M."/>
            <person name="Hauser L."/>
            <person name="Kyrpides N."/>
            <person name="Mikhailova N."/>
            <person name="Biddle J.F."/>
            <person name="Zhang Z."/>
            <person name="Fitz-Gibbon S.T."/>
            <person name="Lowe T.M."/>
            <person name="Saltikov C."/>
            <person name="House C.H."/>
            <person name="Richardson P."/>
        </authorList>
    </citation>
    <scope>NUCLEOTIDE SEQUENCE [LARGE SCALE GENOMIC DNA]</scope>
    <source>
        <strain evidence="12">V24Sta</strain>
    </source>
</reference>
<dbReference type="EMBL" id="CP001014">
    <property type="protein sequence ID" value="ACB39201.1"/>
    <property type="molecule type" value="Genomic_DNA"/>
</dbReference>
<name>B1YB70_PYRNV</name>
<feature type="binding site" evidence="8">
    <location>
        <position position="196"/>
    </location>
    <ligand>
        <name>ATP</name>
        <dbReference type="ChEBI" id="CHEBI:30616"/>
    </ligand>
</feature>
<feature type="binding site" evidence="8">
    <location>
        <begin position="41"/>
        <end position="48"/>
    </location>
    <ligand>
        <name>ATP</name>
        <dbReference type="ChEBI" id="CHEBI:30616"/>
    </ligand>
</feature>
<dbReference type="GeneID" id="6166135"/>
<evidence type="ECO:0000313" key="12">
    <source>
        <dbReference type="EMBL" id="ACB39201.1"/>
    </source>
</evidence>
<dbReference type="Pfam" id="PF02540">
    <property type="entry name" value="NAD_synthase"/>
    <property type="match status" value="1"/>
</dbReference>
<feature type="binding site" description="in other chain" evidence="8">
    <location>
        <position position="126"/>
    </location>
    <ligand>
        <name>deamido-NAD(+)</name>
        <dbReference type="ChEBI" id="CHEBI:58437"/>
        <note>ligand shared between two neighboring subunits</note>
    </ligand>
</feature>
<dbReference type="Gene3D" id="3.40.50.620">
    <property type="entry name" value="HUPs"/>
    <property type="match status" value="1"/>
</dbReference>
<dbReference type="GO" id="GO:0008795">
    <property type="term" value="F:NAD+ synthase activity"/>
    <property type="evidence" value="ECO:0007669"/>
    <property type="project" value="UniProtKB-UniRule"/>
</dbReference>
<dbReference type="AlphaFoldDB" id="B1YB70"/>
<evidence type="ECO:0000313" key="13">
    <source>
        <dbReference type="Proteomes" id="UP000001694"/>
    </source>
</evidence>
<dbReference type="eggNOG" id="arCOG00069">
    <property type="taxonomic scope" value="Archaea"/>
</dbReference>
<evidence type="ECO:0000256" key="7">
    <source>
        <dbReference type="ARBA" id="ARBA00023027"/>
    </source>
</evidence>
<evidence type="ECO:0000256" key="6">
    <source>
        <dbReference type="ARBA" id="ARBA00022842"/>
    </source>
</evidence>
<dbReference type="EC" id="6.3.1.5" evidence="8 10"/>
<dbReference type="GO" id="GO:0004359">
    <property type="term" value="F:glutaminase activity"/>
    <property type="evidence" value="ECO:0007669"/>
    <property type="project" value="InterPro"/>
</dbReference>
<evidence type="ECO:0000256" key="9">
    <source>
        <dbReference type="RuleBase" id="RU003811"/>
    </source>
</evidence>
<dbReference type="GO" id="GO:0005737">
    <property type="term" value="C:cytoplasm"/>
    <property type="evidence" value="ECO:0007669"/>
    <property type="project" value="InterPro"/>
</dbReference>
<dbReference type="PANTHER" id="PTHR23090:SF9">
    <property type="entry name" value="GLUTAMINE-DEPENDENT NAD(+) SYNTHETASE"/>
    <property type="match status" value="1"/>
</dbReference>